<name>A0AAX0B0J4_CLOBE</name>
<comment type="caution">
    <text evidence="1">The sequence shown here is derived from an EMBL/GenBank/DDBJ whole genome shotgun (WGS) entry which is preliminary data.</text>
</comment>
<reference evidence="1" key="2">
    <citation type="journal article" date="2022" name="Nat. Biotechnol.">
        <title>Carbon-negative production of acetone and isopropanol by gas fermentation at industrial pilot scale.</title>
        <authorList>
            <person name="Liew F.E."/>
            <person name="Nogle R."/>
            <person name="Abdalla T."/>
            <person name="Rasor B.J."/>
            <person name="Canter C."/>
            <person name="Jensen R.O."/>
            <person name="Wang L."/>
            <person name="Strutz J."/>
            <person name="Chirania P."/>
            <person name="De Tissera S."/>
            <person name="Mueller A.P."/>
            <person name="Ruan Z."/>
            <person name="Gao A."/>
            <person name="Tran L."/>
            <person name="Engle N.L."/>
            <person name="Bromley J.C."/>
            <person name="Daniell J."/>
            <person name="Conrado R."/>
            <person name="Tschaplinski T.J."/>
            <person name="Giannone R.J."/>
            <person name="Hettich R.L."/>
            <person name="Karim A.S."/>
            <person name="Simpson S.D."/>
            <person name="Brown S.D."/>
            <person name="Leang C."/>
            <person name="Jewett M.C."/>
            <person name="Kopke M."/>
        </authorList>
    </citation>
    <scope>NUCLEOTIDE SEQUENCE</scope>
    <source>
        <strain evidence="1">DJ080</strain>
    </source>
</reference>
<dbReference type="EMBL" id="JABSWW010000001">
    <property type="protein sequence ID" value="NRT88379.1"/>
    <property type="molecule type" value="Genomic_DNA"/>
</dbReference>
<dbReference type="AlphaFoldDB" id="A0AAX0B0J4"/>
<dbReference type="Proteomes" id="UP001193748">
    <property type="component" value="Unassembled WGS sequence"/>
</dbReference>
<evidence type="ECO:0000313" key="2">
    <source>
        <dbReference type="Proteomes" id="UP001193748"/>
    </source>
</evidence>
<protein>
    <submittedName>
        <fullName evidence="1">Uncharacterized protein</fullName>
    </submittedName>
</protein>
<proteinExistence type="predicted"/>
<reference evidence="1" key="1">
    <citation type="submission" date="2020-05" db="EMBL/GenBank/DDBJ databases">
        <authorList>
            <person name="Brown S."/>
            <person name="Huntemann M."/>
            <person name="Clum A."/>
            <person name="Spunde A."/>
            <person name="Palaniappan K."/>
            <person name="Ritter S."/>
            <person name="Mikhailova N."/>
            <person name="Chen I.-M."/>
            <person name="Stamatis D."/>
            <person name="Reddy T."/>
            <person name="O'Malley R."/>
            <person name="Daum C."/>
            <person name="Shapiro N."/>
            <person name="Ivanova N."/>
            <person name="Kyrpides N."/>
            <person name="Woyke T."/>
        </authorList>
    </citation>
    <scope>NUCLEOTIDE SEQUENCE</scope>
    <source>
        <strain evidence="1">DJ080</strain>
    </source>
</reference>
<sequence>MRRKEVLGDYDLVQRTVKEFMDAYRKAKERI</sequence>
<accession>A0AAX0B0J4</accession>
<gene>
    <name evidence="1" type="ORF">B0H41_002058</name>
</gene>
<evidence type="ECO:0000313" key="1">
    <source>
        <dbReference type="EMBL" id="NRT88379.1"/>
    </source>
</evidence>
<organism evidence="1 2">
    <name type="scientific">Clostridium beijerinckii</name>
    <name type="common">Clostridium MP</name>
    <dbReference type="NCBI Taxonomy" id="1520"/>
    <lineage>
        <taxon>Bacteria</taxon>
        <taxon>Bacillati</taxon>
        <taxon>Bacillota</taxon>
        <taxon>Clostridia</taxon>
        <taxon>Eubacteriales</taxon>
        <taxon>Clostridiaceae</taxon>
        <taxon>Clostridium</taxon>
    </lineage>
</organism>